<comment type="caution">
    <text evidence="1">The sequence shown here is derived from an EMBL/GenBank/DDBJ whole genome shotgun (WGS) entry which is preliminary data.</text>
</comment>
<protein>
    <submittedName>
        <fullName evidence="1">Uncharacterized protein</fullName>
    </submittedName>
</protein>
<keyword evidence="2" id="KW-1185">Reference proteome</keyword>
<evidence type="ECO:0000313" key="2">
    <source>
        <dbReference type="Proteomes" id="UP001062846"/>
    </source>
</evidence>
<gene>
    <name evidence="1" type="ORF">RHMOL_Rhmol07G0228400</name>
</gene>
<sequence length="383" mass="44209">MAFGRLHTVRSLYRTAEVRQFSSLLGSLRSYSNVIVNVPETNFRGISSVSYECNHDLAWTSRKTKSLRSTMATELYVYMGDRRSVTTQAKAPPQARQTGSFKVSMTSPGIIYEPYAPREPISFWRRWFTRSGWRRTKEDVLLELRSAYAITKLRKSGYSKQKFYNEALALYKEINTKIATGDKTSLRKAVTENMYSGLKNEIKQRESRWSTLYWELVEPVVKIRTLRARMAIGTMLGCINFWFIVVGLLPCFWYLIIHEKELAPRCSAAAAASWTYLLLLQIGVDRNDVNKVFIQLTLEFMTKQKFEAYDSKGAIVAGDKNKEIHMNDERFLFETLVNNVMMFLSGIYGFLRNLSSTLELTGVFVDGLNHSRLSFDQNVVYWC</sequence>
<dbReference type="EMBL" id="CM046394">
    <property type="protein sequence ID" value="KAI8547864.1"/>
    <property type="molecule type" value="Genomic_DNA"/>
</dbReference>
<evidence type="ECO:0000313" key="1">
    <source>
        <dbReference type="EMBL" id="KAI8547864.1"/>
    </source>
</evidence>
<reference evidence="1" key="1">
    <citation type="submission" date="2022-02" db="EMBL/GenBank/DDBJ databases">
        <title>Plant Genome Project.</title>
        <authorList>
            <person name="Zhang R.-G."/>
        </authorList>
    </citation>
    <scope>NUCLEOTIDE SEQUENCE</scope>
    <source>
        <strain evidence="1">AT1</strain>
    </source>
</reference>
<organism evidence="1 2">
    <name type="scientific">Rhododendron molle</name>
    <name type="common">Chinese azalea</name>
    <name type="synonym">Azalea mollis</name>
    <dbReference type="NCBI Taxonomy" id="49168"/>
    <lineage>
        <taxon>Eukaryota</taxon>
        <taxon>Viridiplantae</taxon>
        <taxon>Streptophyta</taxon>
        <taxon>Embryophyta</taxon>
        <taxon>Tracheophyta</taxon>
        <taxon>Spermatophyta</taxon>
        <taxon>Magnoliopsida</taxon>
        <taxon>eudicotyledons</taxon>
        <taxon>Gunneridae</taxon>
        <taxon>Pentapetalae</taxon>
        <taxon>asterids</taxon>
        <taxon>Ericales</taxon>
        <taxon>Ericaceae</taxon>
        <taxon>Ericoideae</taxon>
        <taxon>Rhodoreae</taxon>
        <taxon>Rhododendron</taxon>
    </lineage>
</organism>
<dbReference type="Proteomes" id="UP001062846">
    <property type="component" value="Chromosome 7"/>
</dbReference>
<proteinExistence type="predicted"/>
<accession>A0ACC0N4Q6</accession>
<name>A0ACC0N4Q6_RHOML</name>